<reference evidence="3" key="1">
    <citation type="submission" date="2019-04" db="EMBL/GenBank/DDBJ databases">
        <title>Friends and foes A comparative genomics studyof 23 Aspergillus species from section Flavi.</title>
        <authorList>
            <consortium name="DOE Joint Genome Institute"/>
            <person name="Kjaerbolling I."/>
            <person name="Vesth T."/>
            <person name="Frisvad J.C."/>
            <person name="Nybo J.L."/>
            <person name="Theobald S."/>
            <person name="Kildgaard S."/>
            <person name="Isbrandt T."/>
            <person name="Kuo A."/>
            <person name="Sato A."/>
            <person name="Lyhne E.K."/>
            <person name="Kogle M.E."/>
            <person name="Wiebenga A."/>
            <person name="Kun R.S."/>
            <person name="Lubbers R.J."/>
            <person name="Makela M.R."/>
            <person name="Barry K."/>
            <person name="Chovatia M."/>
            <person name="Clum A."/>
            <person name="Daum C."/>
            <person name="Haridas S."/>
            <person name="He G."/>
            <person name="LaButti K."/>
            <person name="Lipzen A."/>
            <person name="Mondo S."/>
            <person name="Riley R."/>
            <person name="Salamov A."/>
            <person name="Simmons B.A."/>
            <person name="Magnuson J.K."/>
            <person name="Henrissat B."/>
            <person name="Mortensen U.H."/>
            <person name="Larsen T.O."/>
            <person name="Devries R.P."/>
            <person name="Grigoriev I.V."/>
            <person name="Machida M."/>
            <person name="Baker S.E."/>
            <person name="Andersen M.R."/>
        </authorList>
    </citation>
    <scope>NUCLEOTIDE SEQUENCE [LARGE SCALE GENOMIC DNA]</scope>
    <source>
        <strain evidence="3">CBS 553.77</strain>
    </source>
</reference>
<dbReference type="OrthoDB" id="4461187at2759"/>
<proteinExistence type="predicted"/>
<evidence type="ECO:0000313" key="2">
    <source>
        <dbReference type="EMBL" id="KAE8348866.1"/>
    </source>
</evidence>
<keyword evidence="1" id="KW-0732">Signal</keyword>
<feature type="chain" id="PRO_5024871333" description="F-box domain-containing protein" evidence="1">
    <location>
        <begin position="22"/>
        <end position="353"/>
    </location>
</feature>
<evidence type="ECO:0000256" key="1">
    <source>
        <dbReference type="SAM" id="SignalP"/>
    </source>
</evidence>
<protein>
    <recommendedName>
        <fullName evidence="4">F-box domain-containing protein</fullName>
    </recommendedName>
</protein>
<accession>A0A5N6YW41</accession>
<gene>
    <name evidence="2" type="ORF">BDV28DRAFT_75088</name>
</gene>
<keyword evidence="3" id="KW-1185">Reference proteome</keyword>
<dbReference type="AlphaFoldDB" id="A0A5N6YW41"/>
<name>A0A5N6YW41_9EURO</name>
<sequence length="353" mass="40133">MQLSLTQLLLTTVMLRQGLTSLRLRMGTNSTPKPFFRPPLNLHTIINLRVMHLIDVDDVSVLKSLGLALQASAQLEQLSIWADHQSQLSVDTLFKQWHEPAPFRLRSLDIRGFFDIGTSAKRFWAAIPPTKLRELTLQLGPHFLMQDSADFWDASIQAELRPAQLASNLGATGLQDFLMSFSGLEAFQLLPSDMPRPMEPMRALMNALESHHFASLRVLGLSPFRCEARYMLDVSNLTFLVGALPNIEEFRFSLPGFNAELIETALLLPRLRVVQIDPVHDDSRMQSRFSKFILHLLHKGVARNLTYIAFDDADVREIFRDPIHMSNKISLVGYVDGTVLLKEKALDWVRPYF</sequence>
<dbReference type="Proteomes" id="UP000327118">
    <property type="component" value="Unassembled WGS sequence"/>
</dbReference>
<organism evidence="2 3">
    <name type="scientific">Aspergillus coremiiformis</name>
    <dbReference type="NCBI Taxonomy" id="138285"/>
    <lineage>
        <taxon>Eukaryota</taxon>
        <taxon>Fungi</taxon>
        <taxon>Dikarya</taxon>
        <taxon>Ascomycota</taxon>
        <taxon>Pezizomycotina</taxon>
        <taxon>Eurotiomycetes</taxon>
        <taxon>Eurotiomycetidae</taxon>
        <taxon>Eurotiales</taxon>
        <taxon>Aspergillaceae</taxon>
        <taxon>Aspergillus</taxon>
        <taxon>Aspergillus subgen. Circumdati</taxon>
    </lineage>
</organism>
<feature type="signal peptide" evidence="1">
    <location>
        <begin position="1"/>
        <end position="21"/>
    </location>
</feature>
<dbReference type="EMBL" id="ML739385">
    <property type="protein sequence ID" value="KAE8348866.1"/>
    <property type="molecule type" value="Genomic_DNA"/>
</dbReference>
<evidence type="ECO:0000313" key="3">
    <source>
        <dbReference type="Proteomes" id="UP000327118"/>
    </source>
</evidence>
<evidence type="ECO:0008006" key="4">
    <source>
        <dbReference type="Google" id="ProtNLM"/>
    </source>
</evidence>